<dbReference type="EnsemblPlants" id="MELO3C022849.2.1">
    <property type="protein sequence ID" value="MELO3C022849.2.1"/>
    <property type="gene ID" value="MELO3C022849.2"/>
</dbReference>
<sequence length="57" mass="6393">MDDSYMRVAWKEGTRLGYALEFACGSGYKDALEPEEIDSTRKDQLRYGRGDVTGGVQ</sequence>
<evidence type="ECO:0000313" key="1">
    <source>
        <dbReference type="EnsemblPlants" id="MELO3C022849.2.1"/>
    </source>
</evidence>
<reference evidence="1" key="1">
    <citation type="submission" date="2023-03" db="UniProtKB">
        <authorList>
            <consortium name="EnsemblPlants"/>
        </authorList>
    </citation>
    <scope>IDENTIFICATION</scope>
</reference>
<proteinExistence type="predicted"/>
<dbReference type="AlphaFoldDB" id="A0A9I9DS22"/>
<dbReference type="Gramene" id="MELO3C022849.2.1">
    <property type="protein sequence ID" value="MELO3C022849.2.1"/>
    <property type="gene ID" value="MELO3C022849.2"/>
</dbReference>
<name>A0A9I9DS22_CUCME</name>
<organism evidence="1">
    <name type="scientific">Cucumis melo</name>
    <name type="common">Muskmelon</name>
    <dbReference type="NCBI Taxonomy" id="3656"/>
    <lineage>
        <taxon>Eukaryota</taxon>
        <taxon>Viridiplantae</taxon>
        <taxon>Streptophyta</taxon>
        <taxon>Embryophyta</taxon>
        <taxon>Tracheophyta</taxon>
        <taxon>Spermatophyta</taxon>
        <taxon>Magnoliopsida</taxon>
        <taxon>eudicotyledons</taxon>
        <taxon>Gunneridae</taxon>
        <taxon>Pentapetalae</taxon>
        <taxon>rosids</taxon>
        <taxon>fabids</taxon>
        <taxon>Cucurbitales</taxon>
        <taxon>Cucurbitaceae</taxon>
        <taxon>Benincaseae</taxon>
        <taxon>Cucumis</taxon>
    </lineage>
</organism>
<protein>
    <submittedName>
        <fullName evidence="1">Uncharacterized protein</fullName>
    </submittedName>
</protein>
<accession>A0A9I9DS22</accession>